<evidence type="ECO:0000313" key="11">
    <source>
        <dbReference type="EMBL" id="PGH18305.1"/>
    </source>
</evidence>
<evidence type="ECO:0000256" key="5">
    <source>
        <dbReference type="ARBA" id="ARBA00022801"/>
    </source>
</evidence>
<evidence type="ECO:0000256" key="3">
    <source>
        <dbReference type="ARBA" id="ARBA00009865"/>
    </source>
</evidence>
<dbReference type="EMBL" id="PDNB01000005">
    <property type="protein sequence ID" value="PGH18305.1"/>
    <property type="molecule type" value="Genomic_DNA"/>
</dbReference>
<keyword evidence="12" id="KW-1185">Reference proteome</keyword>
<feature type="signal peptide" evidence="10">
    <location>
        <begin position="1"/>
        <end position="20"/>
    </location>
</feature>
<evidence type="ECO:0000313" key="12">
    <source>
        <dbReference type="Proteomes" id="UP000223968"/>
    </source>
</evidence>
<name>A0A2B7YAL9_9EURO</name>
<proteinExistence type="inferred from homology"/>
<dbReference type="CDD" id="cd18831">
    <property type="entry name" value="GH43_AnAbnA-like"/>
    <property type="match status" value="1"/>
</dbReference>
<feature type="site" description="Important for catalytic activity, responsible for pKa modulation of the active site Glu and correct orientation of both the proton donor and substrate" evidence="9">
    <location>
        <position position="147"/>
    </location>
</feature>
<dbReference type="PIRSF" id="PIRSF026534">
    <property type="entry name" value="Endo_alpha-L-arabinosidase"/>
    <property type="match status" value="1"/>
</dbReference>
<evidence type="ECO:0000256" key="10">
    <source>
        <dbReference type="SAM" id="SignalP"/>
    </source>
</evidence>
<dbReference type="PANTHER" id="PTHR43301:SF3">
    <property type="entry name" value="ARABINAN ENDO-1,5-ALPHA-L-ARABINOSIDASE A-RELATED"/>
    <property type="match status" value="1"/>
</dbReference>
<dbReference type="InterPro" id="IPR006710">
    <property type="entry name" value="Glyco_hydro_43"/>
</dbReference>
<dbReference type="PANTHER" id="PTHR43301">
    <property type="entry name" value="ARABINAN ENDO-1,5-ALPHA-L-ARABINOSIDASE"/>
    <property type="match status" value="1"/>
</dbReference>
<feature type="active site" description="Proton acceptor" evidence="8">
    <location>
        <position position="33"/>
    </location>
</feature>
<dbReference type="InterPro" id="IPR050727">
    <property type="entry name" value="GH43_arabinanases"/>
</dbReference>
<evidence type="ECO:0000256" key="2">
    <source>
        <dbReference type="ARBA" id="ARBA00004834"/>
    </source>
</evidence>
<comment type="similarity">
    <text evidence="3 7">Belongs to the glycosyl hydrolase 43 family.</text>
</comment>
<dbReference type="Proteomes" id="UP000223968">
    <property type="component" value="Unassembled WGS sequence"/>
</dbReference>
<dbReference type="GO" id="GO:0031222">
    <property type="term" value="P:arabinan catabolic process"/>
    <property type="evidence" value="ECO:0007669"/>
    <property type="project" value="UniProtKB-UniPathway"/>
</dbReference>
<dbReference type="EC" id="3.2.1.99" evidence="4 7"/>
<evidence type="ECO:0000256" key="1">
    <source>
        <dbReference type="ARBA" id="ARBA00000375"/>
    </source>
</evidence>
<dbReference type="SUPFAM" id="SSF75005">
    <property type="entry name" value="Arabinanase/levansucrase/invertase"/>
    <property type="match status" value="1"/>
</dbReference>
<comment type="caution">
    <text evidence="11">The sequence shown here is derived from an EMBL/GenBank/DDBJ whole genome shotgun (WGS) entry which is preliminary data.</text>
</comment>
<sequence>MAAIMLLPALLFGGIAYAYAPPGGCTGACNLHDPALIQGDDGTYFRFSTGNRISYASAPSIEGPWTALGSVLPDGSSIDLPGNNDLWAPDVQKVNNAYHLYYTVSTFGTQNSAIGLATSPSLAPGTWTDRGSTGVTSDSSKPYNAIDGNLIATGDGAYQLSFGSFWNDIFIVAMNGDGTSTAEGVSSINIAYEPAGTHAIEGPYVYRYGDWWYLFFSAGICCGYDGERPAPGEEYRIKACRSDRVDGGYVDANGVDCMAGGGTVVLESHDNVYGPGGQGVYTDPDLGPILYYHYVDTNIGYADGQKLFGWNQIDFSSGWPVV</sequence>
<keyword evidence="10" id="KW-0732">Signal</keyword>
<accession>A0A2B7YAL9</accession>
<reference evidence="11 12" key="1">
    <citation type="submission" date="2017-10" db="EMBL/GenBank/DDBJ databases">
        <title>Comparative genomics in systemic dimorphic fungi from Ajellomycetaceae.</title>
        <authorList>
            <person name="Munoz J.F."/>
            <person name="Mcewen J.G."/>
            <person name="Clay O.K."/>
            <person name="Cuomo C.A."/>
        </authorList>
    </citation>
    <scope>NUCLEOTIDE SEQUENCE [LARGE SCALE GENOMIC DNA]</scope>
    <source>
        <strain evidence="11 12">UAMH5409</strain>
    </source>
</reference>
<evidence type="ECO:0000256" key="4">
    <source>
        <dbReference type="ARBA" id="ARBA00012586"/>
    </source>
</evidence>
<dbReference type="AlphaFoldDB" id="A0A2B7YAL9"/>
<protein>
    <recommendedName>
        <fullName evidence="4 7">Arabinan endo-1,5-alpha-L-arabinosidase</fullName>
        <ecNumber evidence="4 7">3.2.1.99</ecNumber>
    </recommendedName>
</protein>
<comment type="catalytic activity">
    <reaction evidence="1 7">
        <text>Endohydrolysis of (1-&gt;5)-alpha-arabinofuranosidic linkages in (1-&gt;5)-arabinans.</text>
        <dbReference type="EC" id="3.2.1.99"/>
    </reaction>
</comment>
<evidence type="ECO:0000256" key="7">
    <source>
        <dbReference type="PIRNR" id="PIRNR026534"/>
    </source>
</evidence>
<dbReference type="InterPro" id="IPR023296">
    <property type="entry name" value="Glyco_hydro_beta-prop_sf"/>
</dbReference>
<organism evidence="11 12">
    <name type="scientific">Helicocarpus griseus UAMH5409</name>
    <dbReference type="NCBI Taxonomy" id="1447875"/>
    <lineage>
        <taxon>Eukaryota</taxon>
        <taxon>Fungi</taxon>
        <taxon>Dikarya</taxon>
        <taxon>Ascomycota</taxon>
        <taxon>Pezizomycotina</taxon>
        <taxon>Eurotiomycetes</taxon>
        <taxon>Eurotiomycetidae</taxon>
        <taxon>Onygenales</taxon>
        <taxon>Ajellomycetaceae</taxon>
        <taxon>Helicocarpus</taxon>
    </lineage>
</organism>
<dbReference type="InterPro" id="IPR016840">
    <property type="entry name" value="Glyco_hydro_43_endo_a_Ara-ase"/>
</dbReference>
<dbReference type="STRING" id="1447875.A0A2B7YAL9"/>
<evidence type="ECO:0000256" key="6">
    <source>
        <dbReference type="ARBA" id="ARBA00023295"/>
    </source>
</evidence>
<dbReference type="GO" id="GO:0046558">
    <property type="term" value="F:arabinan endo-1,5-alpha-L-arabinosidase activity"/>
    <property type="evidence" value="ECO:0007669"/>
    <property type="project" value="UniProtKB-EC"/>
</dbReference>
<evidence type="ECO:0000256" key="8">
    <source>
        <dbReference type="PIRSR" id="PIRSR606710-1"/>
    </source>
</evidence>
<dbReference type="UniPathway" id="UPA00667"/>
<gene>
    <name evidence="11" type="ORF">AJ79_00644</name>
</gene>
<keyword evidence="5 7" id="KW-0378">Hydrolase</keyword>
<feature type="chain" id="PRO_5012744606" description="Arabinan endo-1,5-alpha-L-arabinosidase" evidence="10">
    <location>
        <begin position="21"/>
        <end position="322"/>
    </location>
</feature>
<comment type="pathway">
    <text evidence="2 7">Glycan metabolism; L-arabinan degradation.</text>
</comment>
<dbReference type="Gene3D" id="2.115.10.20">
    <property type="entry name" value="Glycosyl hydrolase domain, family 43"/>
    <property type="match status" value="1"/>
</dbReference>
<feature type="active site" description="Proton donor" evidence="8">
    <location>
        <position position="201"/>
    </location>
</feature>
<dbReference type="Pfam" id="PF04616">
    <property type="entry name" value="Glyco_hydro_43"/>
    <property type="match status" value="1"/>
</dbReference>
<dbReference type="OrthoDB" id="195678at2759"/>
<evidence type="ECO:0000256" key="9">
    <source>
        <dbReference type="PIRSR" id="PIRSR606710-2"/>
    </source>
</evidence>
<keyword evidence="6 7" id="KW-0326">Glycosidase</keyword>